<keyword evidence="1" id="KW-0175">Coiled coil</keyword>
<evidence type="ECO:0000256" key="1">
    <source>
        <dbReference type="SAM" id="Coils"/>
    </source>
</evidence>
<evidence type="ECO:0000313" key="2">
    <source>
        <dbReference type="EMBL" id="NOU62191.1"/>
    </source>
</evidence>
<feature type="coiled-coil region" evidence="1">
    <location>
        <begin position="164"/>
        <end position="224"/>
    </location>
</feature>
<proteinExistence type="predicted"/>
<reference evidence="2 3" key="1">
    <citation type="submission" date="2018-12" db="EMBL/GenBank/DDBJ databases">
        <title>Marinifilum JC070 sp. nov., a marine bacterium isolated from Yongle Blue Hole in the South China Sea.</title>
        <authorList>
            <person name="Fu T."/>
        </authorList>
    </citation>
    <scope>NUCLEOTIDE SEQUENCE [LARGE SCALE GENOMIC DNA]</scope>
    <source>
        <strain evidence="2 3">JC070</strain>
    </source>
</reference>
<dbReference type="Proteomes" id="UP000732105">
    <property type="component" value="Unassembled WGS sequence"/>
</dbReference>
<feature type="coiled-coil region" evidence="1">
    <location>
        <begin position="30"/>
        <end position="112"/>
    </location>
</feature>
<name>A0ABX1X236_9BACT</name>
<keyword evidence="3" id="KW-1185">Reference proteome</keyword>
<evidence type="ECO:0000313" key="3">
    <source>
        <dbReference type="Proteomes" id="UP000732105"/>
    </source>
</evidence>
<dbReference type="PROSITE" id="PS51257">
    <property type="entry name" value="PROKAR_LIPOPROTEIN"/>
    <property type="match status" value="1"/>
</dbReference>
<protein>
    <submittedName>
        <fullName evidence="2">Uncharacterized protein</fullName>
    </submittedName>
</protein>
<organism evidence="2 3">
    <name type="scientific">Marinifilum caeruleilacunae</name>
    <dbReference type="NCBI Taxonomy" id="2499076"/>
    <lineage>
        <taxon>Bacteria</taxon>
        <taxon>Pseudomonadati</taxon>
        <taxon>Bacteroidota</taxon>
        <taxon>Bacteroidia</taxon>
        <taxon>Marinilabiliales</taxon>
        <taxon>Marinifilaceae</taxon>
    </lineage>
</organism>
<comment type="caution">
    <text evidence="2">The sequence shown here is derived from an EMBL/GenBank/DDBJ whole genome shotgun (WGS) entry which is preliminary data.</text>
</comment>
<dbReference type="EMBL" id="RZNH01000056">
    <property type="protein sequence ID" value="NOU62191.1"/>
    <property type="molecule type" value="Genomic_DNA"/>
</dbReference>
<dbReference type="Gene3D" id="1.10.287.1490">
    <property type="match status" value="1"/>
</dbReference>
<gene>
    <name evidence="2" type="ORF">ELS83_20530</name>
</gene>
<feature type="coiled-coil region" evidence="1">
    <location>
        <begin position="347"/>
        <end position="472"/>
    </location>
</feature>
<accession>A0ABX1X236</accession>
<sequence>MKLKFVLLGLLGLSIMACESYDESKSVEEMRKARTEYVQAETALKIAQAAYQEAMAKAKEIENAFAEAANAVELESLRVELEEAKARLEAKKVELEKSIVEQQKYIHQLEDELLSNAYNNYVLAYSGWEKLTFDLLDKESDLGRLKHDLAEAKLLDENWTPRWKSQLESASVRLKSELEELKTSLTTYEDLKTNNEWEDVLIKLEDKKVQLAEIEAELNNKTVEFDIASDSRNQAVKALMDWASENYISSPIVSGEGIVKFAADFNTHKAKLATDTIAPYNEMVAAKTALSIAKPTDAGYNVLQENYNVALNNYNEAIAEYKAYNESVLKSQLAALNSTYIATDAKVELLSDQLSTIEGKKDAVRNEVNNLGRLQFTIETMVYNQSTVKNALDNMIENTKNTINQIEEDIIRKAEDLTKIESGDYDLAQAVRDVEKDIAKIEFEIANLTSKVETAKSKLDAAEAKYKALLDAA</sequence>
<dbReference type="RefSeq" id="WP_171597450.1">
    <property type="nucleotide sequence ID" value="NZ_RZNH01000056.1"/>
</dbReference>